<dbReference type="EMBL" id="JAOQAZ010000019">
    <property type="protein sequence ID" value="KAJ4256261.1"/>
    <property type="molecule type" value="Genomic_DNA"/>
</dbReference>
<evidence type="ECO:0000313" key="2">
    <source>
        <dbReference type="Proteomes" id="UP001152049"/>
    </source>
</evidence>
<dbReference type="OrthoDB" id="3832628at2759"/>
<dbReference type="AlphaFoldDB" id="A0A9W8RX36"/>
<keyword evidence="2" id="KW-1185">Reference proteome</keyword>
<protein>
    <submittedName>
        <fullName evidence="1">Uncharacterized protein</fullName>
    </submittedName>
</protein>
<reference evidence="1" key="1">
    <citation type="submission" date="2022-09" db="EMBL/GenBank/DDBJ databases">
        <title>Fusarium specimens isolated from Avocado Roots.</title>
        <authorList>
            <person name="Stajich J."/>
            <person name="Roper C."/>
            <person name="Heimlech-Rivalta G."/>
        </authorList>
    </citation>
    <scope>NUCLEOTIDE SEQUENCE</scope>
    <source>
        <strain evidence="1">CF00136</strain>
    </source>
</reference>
<organism evidence="1 2">
    <name type="scientific">Fusarium torreyae</name>
    <dbReference type="NCBI Taxonomy" id="1237075"/>
    <lineage>
        <taxon>Eukaryota</taxon>
        <taxon>Fungi</taxon>
        <taxon>Dikarya</taxon>
        <taxon>Ascomycota</taxon>
        <taxon>Pezizomycotina</taxon>
        <taxon>Sordariomycetes</taxon>
        <taxon>Hypocreomycetidae</taxon>
        <taxon>Hypocreales</taxon>
        <taxon>Nectriaceae</taxon>
        <taxon>Fusarium</taxon>
    </lineage>
</organism>
<dbReference type="Proteomes" id="UP001152049">
    <property type="component" value="Unassembled WGS sequence"/>
</dbReference>
<proteinExistence type="predicted"/>
<sequence length="338" mass="39581">MARKKRLKARPLIRKHLEYKDHAGRPYTMVTCWGSDQHTPIPKLGIQLYCLGIPKFTRQEIGSSLLESDAMEGWGNARDYWRRADVYAGFNSVEECIEHHRREKAFRRRAVQQMRQDAVAGLSEEDAAEKLNTEIQGKEPLPHIVPSWCQSARFCEHDSWIKDRYRSWIFVIPEDRSSWEDVIEQGLLQVRFDLDVSPAMFTTEDDDFEESTLGKHGWVLVSKSGMETYEPVDIIHLCARDERTKGQYDREPEERTPGCRTTLDQAWLSATGHLRDCTYKKESCEGCDEDEPHEWCETERNEHYFDEDGQCIACRRADEYRRRSKRVAARGPRKKYTP</sequence>
<evidence type="ECO:0000313" key="1">
    <source>
        <dbReference type="EMBL" id="KAJ4256261.1"/>
    </source>
</evidence>
<gene>
    <name evidence="1" type="ORF">NW762_009341</name>
</gene>
<comment type="caution">
    <text evidence="1">The sequence shown here is derived from an EMBL/GenBank/DDBJ whole genome shotgun (WGS) entry which is preliminary data.</text>
</comment>
<accession>A0A9W8RX36</accession>
<name>A0A9W8RX36_9HYPO</name>